<gene>
    <name evidence="3" type="ORF">ACD591_02075</name>
    <name evidence="2" type="ORF">FOE74_06975</name>
</gene>
<dbReference type="RefSeq" id="WP_149097870.1">
    <property type="nucleotide sequence ID" value="NZ_BMMG01000002.1"/>
</dbReference>
<evidence type="ECO:0000259" key="1">
    <source>
        <dbReference type="Pfam" id="PF20254"/>
    </source>
</evidence>
<dbReference type="Proteomes" id="UP000323866">
    <property type="component" value="Unassembled WGS sequence"/>
</dbReference>
<dbReference type="OrthoDB" id="505641at2"/>
<keyword evidence="5" id="KW-1185">Reference proteome</keyword>
<evidence type="ECO:0000313" key="5">
    <source>
        <dbReference type="Proteomes" id="UP001570846"/>
    </source>
</evidence>
<sequence length="477" mass="53030">MRLLKSISRVSPAFSGFLRKTAGPLRGFLWRFRSKKALPPHAVTPDMVPQPLEGYTDKAFYLPGETVSFHLKAWQPQNHLRLQRNIADGEWEEIADHRFEALPQPDVLDEAQQGCHWSIGWQFTLPPTAAQGYYRAQLTHPSLEKPSEIHFLVGPASPIAKVAVLAPVTTWVAYNAYGGQSLYRNAISGDPVAFVSALRPNTALTYAPTQPVQHNLRLEAHLFHWFSKEYEADLYPDYYLEAHPKVFQNCQVLVLAYHAEYFSGKMYAALRDLVLWKHKSLVALGGNQVYWQVRWHQNFTQVECPKNGAFFHNEGQRGGLWRHTAHSEAQLLGAQFSEAGMGTFAPYRVLAPEHWLFAGTKRKEGELFGEQGLDGLPICGDETDKTTWSTPATTVILAKGLNKAETSGSNLYTKQDPAWNGAGGGEITYTPLSESHAVLNSGSIQSGSGLGTDAVFTVLMQNFMRRYAHTASGGTTA</sequence>
<dbReference type="AlphaFoldDB" id="A0A5M8QI24"/>
<proteinExistence type="predicted"/>
<reference evidence="3 5" key="3">
    <citation type="submission" date="2024-08" db="EMBL/GenBank/DDBJ databases">
        <authorList>
            <person name="Wei W."/>
        </authorList>
    </citation>
    <scope>NUCLEOTIDE SEQUENCE [LARGE SCALE GENOMIC DNA]</scope>
    <source>
        <strain evidence="3 5">XU2</strain>
    </source>
</reference>
<organism evidence="2 4">
    <name type="scientific">Rufibacter glacialis</name>
    <dbReference type="NCBI Taxonomy" id="1259555"/>
    <lineage>
        <taxon>Bacteria</taxon>
        <taxon>Pseudomonadati</taxon>
        <taxon>Bacteroidota</taxon>
        <taxon>Cytophagia</taxon>
        <taxon>Cytophagales</taxon>
        <taxon>Hymenobacteraceae</taxon>
        <taxon>Rufibacter</taxon>
    </lineage>
</organism>
<comment type="caution">
    <text evidence="2">The sequence shown here is derived from an EMBL/GenBank/DDBJ whole genome shotgun (WGS) entry which is preliminary data.</text>
</comment>
<accession>A0A5M8QI24</accession>
<dbReference type="EMBL" id="VKKZ01000019">
    <property type="protein sequence ID" value="KAA6435679.1"/>
    <property type="molecule type" value="Genomic_DNA"/>
</dbReference>
<dbReference type="EMBL" id="JBGOGF010000001">
    <property type="protein sequence ID" value="MFA1770063.1"/>
    <property type="molecule type" value="Genomic_DNA"/>
</dbReference>
<reference evidence="2 4" key="1">
    <citation type="submission" date="2019-07" db="EMBL/GenBank/DDBJ databases">
        <authorList>
            <person name="Qu J.-H."/>
        </authorList>
    </citation>
    <scope>NUCLEOTIDE SEQUENCE [LARGE SCALE GENOMIC DNA]</scope>
    <source>
        <strain evidence="2 4">MDT1-10-3</strain>
    </source>
</reference>
<dbReference type="Proteomes" id="UP001570846">
    <property type="component" value="Unassembled WGS sequence"/>
</dbReference>
<evidence type="ECO:0000313" key="4">
    <source>
        <dbReference type="Proteomes" id="UP000323866"/>
    </source>
</evidence>
<dbReference type="Pfam" id="PF20254">
    <property type="entry name" value="DMFA2_C"/>
    <property type="match status" value="1"/>
</dbReference>
<evidence type="ECO:0000313" key="2">
    <source>
        <dbReference type="EMBL" id="KAA6435679.1"/>
    </source>
</evidence>
<name>A0A5M8QI24_9BACT</name>
<reference evidence="2 4" key="2">
    <citation type="submission" date="2019-09" db="EMBL/GenBank/DDBJ databases">
        <title>A bacterium isolated from glacier soil.</title>
        <authorList>
            <person name="Liu Q."/>
        </authorList>
    </citation>
    <scope>NUCLEOTIDE SEQUENCE [LARGE SCALE GENOMIC DNA]</scope>
    <source>
        <strain evidence="2 4">MDT1-10-3</strain>
    </source>
</reference>
<dbReference type="InterPro" id="IPR046540">
    <property type="entry name" value="DMFA2_C"/>
</dbReference>
<protein>
    <submittedName>
        <fullName evidence="3">N,N-dimethylformamidase beta subunit family domain-containing protein</fullName>
    </submittedName>
</protein>
<evidence type="ECO:0000313" key="3">
    <source>
        <dbReference type="EMBL" id="MFA1770063.1"/>
    </source>
</evidence>
<feature type="domain" description="N,N-dimethylformamidase beta subunit-like C-terminal" evidence="1">
    <location>
        <begin position="109"/>
        <end position="451"/>
    </location>
</feature>